<feature type="transmembrane region" description="Helical" evidence="8">
    <location>
        <begin position="206"/>
        <end position="226"/>
    </location>
</feature>
<feature type="transmembrane region" description="Helical" evidence="8">
    <location>
        <begin position="71"/>
        <end position="92"/>
    </location>
</feature>
<evidence type="ECO:0008006" key="11">
    <source>
        <dbReference type="Google" id="ProtNLM"/>
    </source>
</evidence>
<keyword evidence="10" id="KW-1185">Reference proteome</keyword>
<dbReference type="RefSeq" id="WP_181339418.1">
    <property type="nucleotide sequence ID" value="NZ_JAAKDE010000010.1"/>
</dbReference>
<evidence type="ECO:0000256" key="8">
    <source>
        <dbReference type="SAM" id="Phobius"/>
    </source>
</evidence>
<feature type="transmembrane region" description="Helical" evidence="8">
    <location>
        <begin position="6"/>
        <end position="25"/>
    </location>
</feature>
<evidence type="ECO:0000313" key="10">
    <source>
        <dbReference type="Proteomes" id="UP000657177"/>
    </source>
</evidence>
<evidence type="ECO:0000256" key="1">
    <source>
        <dbReference type="ARBA" id="ARBA00004651"/>
    </source>
</evidence>
<feature type="transmembrane region" description="Helical" evidence="8">
    <location>
        <begin position="172"/>
        <end position="194"/>
    </location>
</feature>
<dbReference type="InterPro" id="IPR004776">
    <property type="entry name" value="Mem_transp_PIN-like"/>
</dbReference>
<feature type="transmembrane region" description="Helical" evidence="8">
    <location>
        <begin position="46"/>
        <end position="65"/>
    </location>
</feature>
<evidence type="ECO:0000256" key="5">
    <source>
        <dbReference type="ARBA" id="ARBA00022692"/>
    </source>
</evidence>
<comment type="caution">
    <text evidence="9">The sequence shown here is derived from an EMBL/GenBank/DDBJ whole genome shotgun (WGS) entry which is preliminary data.</text>
</comment>
<dbReference type="AlphaFoldDB" id="A0A8J6LMN3"/>
<evidence type="ECO:0000313" key="9">
    <source>
        <dbReference type="EMBL" id="MBA2132963.1"/>
    </source>
</evidence>
<dbReference type="Proteomes" id="UP000657177">
    <property type="component" value="Unassembled WGS sequence"/>
</dbReference>
<dbReference type="Gene3D" id="1.20.1530.20">
    <property type="match status" value="1"/>
</dbReference>
<organism evidence="9 10">
    <name type="scientific">Capillibacterium thermochitinicola</name>
    <dbReference type="NCBI Taxonomy" id="2699427"/>
    <lineage>
        <taxon>Bacteria</taxon>
        <taxon>Bacillati</taxon>
        <taxon>Bacillota</taxon>
        <taxon>Capillibacterium</taxon>
    </lineage>
</organism>
<feature type="transmembrane region" description="Helical" evidence="8">
    <location>
        <begin position="274"/>
        <end position="293"/>
    </location>
</feature>
<dbReference type="InterPro" id="IPR038770">
    <property type="entry name" value="Na+/solute_symporter_sf"/>
</dbReference>
<gene>
    <name evidence="9" type="ORF">G5B42_05320</name>
</gene>
<dbReference type="Pfam" id="PF03547">
    <property type="entry name" value="Mem_trans"/>
    <property type="match status" value="1"/>
</dbReference>
<dbReference type="GO" id="GO:0005886">
    <property type="term" value="C:plasma membrane"/>
    <property type="evidence" value="ECO:0007669"/>
    <property type="project" value="UniProtKB-SubCell"/>
</dbReference>
<comment type="similarity">
    <text evidence="2">Belongs to the auxin efflux carrier (TC 2.A.69) family.</text>
</comment>
<reference evidence="9" key="1">
    <citation type="submission" date="2020-06" db="EMBL/GenBank/DDBJ databases">
        <title>Novel chitinolytic bacterium.</title>
        <authorList>
            <person name="Ungkulpasvich U."/>
            <person name="Kosugi A."/>
            <person name="Uke A."/>
        </authorList>
    </citation>
    <scope>NUCLEOTIDE SEQUENCE</scope>
    <source>
        <strain evidence="9">UUS1-1</strain>
    </source>
</reference>
<dbReference type="PANTHER" id="PTHR36838">
    <property type="entry name" value="AUXIN EFFLUX CARRIER FAMILY PROTEIN"/>
    <property type="match status" value="1"/>
</dbReference>
<feature type="transmembrane region" description="Helical" evidence="8">
    <location>
        <begin position="238"/>
        <end position="262"/>
    </location>
</feature>
<keyword evidence="4" id="KW-1003">Cell membrane</keyword>
<keyword evidence="6 8" id="KW-1133">Transmembrane helix</keyword>
<sequence>MSRLLSSLGIVIGGLLTGYVFRLMIDHNLIKTSRPVGEIRKTLQKIALLGLNPIAFIGAIWVVEWRHAEVAAMPFIGMNNLIVGGILAFLVARLLKMSRYQTGAYIVCGSFANIGSLGGLVCYYFFGEPGFALVSFYKLLEEFLYYAVGFPIAKSFSSSAAGGEGFITRLKIIFTDIFVLVLLGSIWLGFVLNLSGLPRPEFYQQINFIVIPLSSFLLLVSIGMALKFQRMGPYLKPAFLVAAIKFVVVPLIAIGFGTLVGLGKIDNGLPLKVVAVLAAMPVGFIAMVPPTIYDLDVDLANTCWIVTTAMSTFIVLPIQYFVLL</sequence>
<protein>
    <recommendedName>
        <fullName evidence="11">Membrane transport protein</fullName>
    </recommendedName>
</protein>
<name>A0A8J6LMN3_9FIRM</name>
<accession>A0A8J6LMN3</accession>
<dbReference type="GO" id="GO:0055085">
    <property type="term" value="P:transmembrane transport"/>
    <property type="evidence" value="ECO:0007669"/>
    <property type="project" value="InterPro"/>
</dbReference>
<keyword evidence="3" id="KW-0813">Transport</keyword>
<evidence type="ECO:0000256" key="2">
    <source>
        <dbReference type="ARBA" id="ARBA00010145"/>
    </source>
</evidence>
<evidence type="ECO:0000256" key="7">
    <source>
        <dbReference type="ARBA" id="ARBA00023136"/>
    </source>
</evidence>
<keyword evidence="5 8" id="KW-0812">Transmembrane</keyword>
<evidence type="ECO:0000256" key="6">
    <source>
        <dbReference type="ARBA" id="ARBA00022989"/>
    </source>
</evidence>
<feature type="transmembrane region" description="Helical" evidence="8">
    <location>
        <begin position="104"/>
        <end position="126"/>
    </location>
</feature>
<comment type="subcellular location">
    <subcellularLocation>
        <location evidence="1">Cell membrane</location>
        <topology evidence="1">Multi-pass membrane protein</topology>
    </subcellularLocation>
</comment>
<evidence type="ECO:0000256" key="4">
    <source>
        <dbReference type="ARBA" id="ARBA00022475"/>
    </source>
</evidence>
<proteinExistence type="inferred from homology"/>
<dbReference type="PANTHER" id="PTHR36838:SF3">
    <property type="entry name" value="TRANSPORTER AUXIN EFFLUX CARRIER EC FAMILY"/>
    <property type="match status" value="1"/>
</dbReference>
<dbReference type="EMBL" id="JAAKDE010000010">
    <property type="protein sequence ID" value="MBA2132963.1"/>
    <property type="molecule type" value="Genomic_DNA"/>
</dbReference>
<feature type="transmembrane region" description="Helical" evidence="8">
    <location>
        <begin position="299"/>
        <end position="323"/>
    </location>
</feature>
<evidence type="ECO:0000256" key="3">
    <source>
        <dbReference type="ARBA" id="ARBA00022448"/>
    </source>
</evidence>
<keyword evidence="7 8" id="KW-0472">Membrane</keyword>